<organism evidence="3 4">
    <name type="scientific">Fibrella rubiginis</name>
    <dbReference type="NCBI Taxonomy" id="2817060"/>
    <lineage>
        <taxon>Bacteria</taxon>
        <taxon>Pseudomonadati</taxon>
        <taxon>Bacteroidota</taxon>
        <taxon>Cytophagia</taxon>
        <taxon>Cytophagales</taxon>
        <taxon>Spirosomataceae</taxon>
        <taxon>Fibrella</taxon>
    </lineage>
</organism>
<evidence type="ECO:0000313" key="4">
    <source>
        <dbReference type="Proteomes" id="UP000664034"/>
    </source>
</evidence>
<dbReference type="Proteomes" id="UP000664034">
    <property type="component" value="Unassembled WGS sequence"/>
</dbReference>
<comment type="caution">
    <text evidence="3">The sequence shown here is derived from an EMBL/GenBank/DDBJ whole genome shotgun (WGS) entry which is preliminary data.</text>
</comment>
<dbReference type="AlphaFoldDB" id="A0A939GE61"/>
<evidence type="ECO:0000256" key="1">
    <source>
        <dbReference type="SAM" id="SignalP"/>
    </source>
</evidence>
<name>A0A939GE61_9BACT</name>
<dbReference type="EMBL" id="JAFMYV010000006">
    <property type="protein sequence ID" value="MBO0937452.1"/>
    <property type="molecule type" value="Genomic_DNA"/>
</dbReference>
<dbReference type="Gene3D" id="2.160.20.120">
    <property type="match status" value="1"/>
</dbReference>
<keyword evidence="4" id="KW-1185">Reference proteome</keyword>
<evidence type="ECO:0000313" key="3">
    <source>
        <dbReference type="EMBL" id="MBO0937452.1"/>
    </source>
</evidence>
<reference evidence="3" key="1">
    <citation type="submission" date="2021-03" db="EMBL/GenBank/DDBJ databases">
        <title>Fibrella sp. HMF5335 genome sequencing and assembly.</title>
        <authorList>
            <person name="Kang H."/>
            <person name="Kim H."/>
            <person name="Bae S."/>
            <person name="Joh K."/>
        </authorList>
    </citation>
    <scope>NUCLEOTIDE SEQUENCE</scope>
    <source>
        <strain evidence="3">HMF5335</strain>
    </source>
</reference>
<keyword evidence="1" id="KW-0732">Signal</keyword>
<gene>
    <name evidence="3" type="ORF">J2I47_12925</name>
</gene>
<sequence length="212" mass="23190">MKTILFTFAWLVSFAIQAQDTKYSPSQELRGSGQLVQETKPVAPFTEIQTEQFPANIAVEVGGSESSVDISLDDNLRPFLRIDQQDGILKLSFAEPSGKSFWISKSTIRVTIRTRRLTGFKHGSNNDVLVRGLSGDRFDLVNEANGNVTLRGKVNTINVVSAANGNLRADELLTQTANVVSRANATLRINAQVVNEVNSGQGQVINVTKRTK</sequence>
<dbReference type="Pfam" id="PF10988">
    <property type="entry name" value="DUF2807"/>
    <property type="match status" value="1"/>
</dbReference>
<feature type="domain" description="Putative auto-transporter adhesin head GIN" evidence="2">
    <location>
        <begin position="45"/>
        <end position="193"/>
    </location>
</feature>
<feature type="chain" id="PRO_5037980034" evidence="1">
    <location>
        <begin position="19"/>
        <end position="212"/>
    </location>
</feature>
<dbReference type="InterPro" id="IPR021255">
    <property type="entry name" value="DUF2807"/>
</dbReference>
<evidence type="ECO:0000259" key="2">
    <source>
        <dbReference type="Pfam" id="PF10988"/>
    </source>
</evidence>
<dbReference type="RefSeq" id="WP_207365010.1">
    <property type="nucleotide sequence ID" value="NZ_JAFMYV010000006.1"/>
</dbReference>
<feature type="signal peptide" evidence="1">
    <location>
        <begin position="1"/>
        <end position="18"/>
    </location>
</feature>
<proteinExistence type="predicted"/>
<protein>
    <submittedName>
        <fullName evidence="3">DUF2807 domain-containing protein</fullName>
    </submittedName>
</protein>
<accession>A0A939GE61</accession>